<dbReference type="InterPro" id="IPR036899">
    <property type="entry name" value="Ribosomal_uL13_sf"/>
</dbReference>
<sequence length="144" mass="16536">MNKTILNTTENETYKWYLIDAESKKLGRLSSEISKILLGKNAPEYSPNHNIRHSVIVINAEKVEVTGKKRTDKFYRRHSGRPGGLTIETFQELQDRIPTRIIEKSVKGMLPKTRLGRTLFSHLKVYSGNVHPHISQKPELLTLD</sequence>
<gene>
    <name evidence="5" type="primary">rpl13</name>
</gene>
<dbReference type="GO" id="GO:0003729">
    <property type="term" value="F:mRNA binding"/>
    <property type="evidence" value="ECO:0007669"/>
    <property type="project" value="TreeGrafter"/>
</dbReference>
<dbReference type="GO" id="GO:0006412">
    <property type="term" value="P:translation"/>
    <property type="evidence" value="ECO:0007669"/>
    <property type="project" value="InterPro"/>
</dbReference>
<name>A0A222AID6_9CRYP</name>
<dbReference type="SUPFAM" id="SSF52161">
    <property type="entry name" value="Ribosomal protein L13"/>
    <property type="match status" value="1"/>
</dbReference>
<proteinExistence type="inferred from homology"/>
<dbReference type="CDD" id="cd00392">
    <property type="entry name" value="Ribosomal_L13"/>
    <property type="match status" value="1"/>
</dbReference>
<dbReference type="NCBIfam" id="TIGR01066">
    <property type="entry name" value="rplM_bact"/>
    <property type="match status" value="1"/>
</dbReference>
<dbReference type="InterPro" id="IPR005823">
    <property type="entry name" value="Ribosomal_uL13_bac-type"/>
</dbReference>
<reference evidence="5" key="1">
    <citation type="journal article" date="2017" name="Genome Biol. Evol.">
        <title>Evolutionary Dynamics of Cryptophyte Plastid Genomes.</title>
        <authorList>
            <person name="Kim J.I."/>
            <person name="Moore C.E."/>
            <person name="Archibald J.M."/>
            <person name="Bhattacharya D."/>
            <person name="Yi G."/>
            <person name="Yoon H.S."/>
            <person name="Shin W."/>
        </authorList>
    </citation>
    <scope>NUCLEOTIDE SEQUENCE</scope>
    <source>
        <strain evidence="5">CCAP978/8</strain>
    </source>
</reference>
<geneLocation type="plastid" evidence="5"/>
<evidence type="ECO:0000256" key="2">
    <source>
        <dbReference type="ARBA" id="ARBA00022980"/>
    </source>
</evidence>
<keyword evidence="3 4" id="KW-0687">Ribonucleoprotein</keyword>
<accession>A0A222AID6</accession>
<protein>
    <submittedName>
        <fullName evidence="5">Ribosomal protein L13</fullName>
    </submittedName>
</protein>
<dbReference type="GO" id="GO:0022625">
    <property type="term" value="C:cytosolic large ribosomal subunit"/>
    <property type="evidence" value="ECO:0007669"/>
    <property type="project" value="TreeGrafter"/>
</dbReference>
<dbReference type="Pfam" id="PF00572">
    <property type="entry name" value="Ribosomal_L13"/>
    <property type="match status" value="1"/>
</dbReference>
<dbReference type="InterPro" id="IPR023563">
    <property type="entry name" value="Ribosomal_uL13_CS"/>
</dbReference>
<dbReference type="PROSITE" id="PS00783">
    <property type="entry name" value="RIBOSOMAL_L13"/>
    <property type="match status" value="1"/>
</dbReference>
<dbReference type="Gene3D" id="3.90.1180.10">
    <property type="entry name" value="Ribosomal protein L13"/>
    <property type="match status" value="1"/>
</dbReference>
<dbReference type="AlphaFoldDB" id="A0A222AID6"/>
<keyword evidence="5" id="KW-0934">Plastid</keyword>
<dbReference type="PIRSF" id="PIRSF002181">
    <property type="entry name" value="Ribosomal_L13"/>
    <property type="match status" value="1"/>
</dbReference>
<dbReference type="GO" id="GO:0017148">
    <property type="term" value="P:negative regulation of translation"/>
    <property type="evidence" value="ECO:0007669"/>
    <property type="project" value="TreeGrafter"/>
</dbReference>
<dbReference type="GO" id="GO:0003735">
    <property type="term" value="F:structural constituent of ribosome"/>
    <property type="evidence" value="ECO:0007669"/>
    <property type="project" value="InterPro"/>
</dbReference>
<evidence type="ECO:0000256" key="3">
    <source>
        <dbReference type="ARBA" id="ARBA00023274"/>
    </source>
</evidence>
<evidence type="ECO:0000313" key="5">
    <source>
        <dbReference type="EMBL" id="ASO76131.1"/>
    </source>
</evidence>
<evidence type="ECO:0000256" key="1">
    <source>
        <dbReference type="ARBA" id="ARBA00006227"/>
    </source>
</evidence>
<comment type="similarity">
    <text evidence="1 4">Belongs to the universal ribosomal protein uL13 family.</text>
</comment>
<organism evidence="5">
    <name type="scientific">Chroomonas placoidea</name>
    <dbReference type="NCBI Taxonomy" id="173977"/>
    <lineage>
        <taxon>Eukaryota</taxon>
        <taxon>Cryptophyceae</taxon>
        <taxon>Pyrenomonadales</taxon>
        <taxon>Chroomonadaceae</taxon>
        <taxon>Chroomonas</taxon>
    </lineage>
</organism>
<keyword evidence="2 4" id="KW-0689">Ribosomal protein</keyword>
<dbReference type="RefSeq" id="YP_009420492.1">
    <property type="nucleotide sequence ID" value="NC_035721.1"/>
</dbReference>
<dbReference type="PANTHER" id="PTHR11545">
    <property type="entry name" value="RIBOSOMAL PROTEIN L13"/>
    <property type="match status" value="1"/>
</dbReference>
<dbReference type="HAMAP" id="MF_01366">
    <property type="entry name" value="Ribosomal_uL13"/>
    <property type="match status" value="1"/>
</dbReference>
<evidence type="ECO:0000256" key="4">
    <source>
        <dbReference type="RuleBase" id="RU003877"/>
    </source>
</evidence>
<dbReference type="PANTHER" id="PTHR11545:SF2">
    <property type="entry name" value="LARGE RIBOSOMAL SUBUNIT PROTEIN UL13M"/>
    <property type="match status" value="1"/>
</dbReference>
<dbReference type="GeneID" id="33910301"/>
<dbReference type="InterPro" id="IPR005822">
    <property type="entry name" value="Ribosomal_uL13"/>
</dbReference>
<dbReference type="EMBL" id="KY856941">
    <property type="protein sequence ID" value="ASO76131.1"/>
    <property type="molecule type" value="Genomic_DNA"/>
</dbReference>